<proteinExistence type="predicted"/>
<name>A0A919H0V4_9ACTN</name>
<dbReference type="AlphaFoldDB" id="A0A919H0V4"/>
<gene>
    <name evidence="2" type="ORF">Sxan_56190</name>
</gene>
<feature type="region of interest" description="Disordered" evidence="1">
    <location>
        <begin position="43"/>
        <end position="65"/>
    </location>
</feature>
<evidence type="ECO:0000313" key="3">
    <source>
        <dbReference type="Proteomes" id="UP000600026"/>
    </source>
</evidence>
<reference evidence="2" key="1">
    <citation type="submission" date="2020-09" db="EMBL/GenBank/DDBJ databases">
        <title>Whole genome shotgun sequence of Streptomyces xanthophaeus NBRC 12829.</title>
        <authorList>
            <person name="Komaki H."/>
            <person name="Tamura T."/>
        </authorList>
    </citation>
    <scope>NUCLEOTIDE SEQUENCE</scope>
    <source>
        <strain evidence="2">NBRC 12829</strain>
    </source>
</reference>
<accession>A0A919H0V4</accession>
<comment type="caution">
    <text evidence="2">The sequence shown here is derived from an EMBL/GenBank/DDBJ whole genome shotgun (WGS) entry which is preliminary data.</text>
</comment>
<dbReference type="Proteomes" id="UP000600026">
    <property type="component" value="Unassembled WGS sequence"/>
</dbReference>
<keyword evidence="3" id="KW-1185">Reference proteome</keyword>
<sequence length="92" mass="9488">MRTTVASLVPVCSASAETVRREQPAGSEATASATACMERVMEGARARTRARSSAGAGEGEGEGEGEGLVKVSFAFSLTSEIYFQTGADVKNP</sequence>
<dbReference type="EMBL" id="BNEE01000006">
    <property type="protein sequence ID" value="GHI88255.1"/>
    <property type="molecule type" value="Genomic_DNA"/>
</dbReference>
<protein>
    <submittedName>
        <fullName evidence="2">Uncharacterized protein</fullName>
    </submittedName>
</protein>
<evidence type="ECO:0000256" key="1">
    <source>
        <dbReference type="SAM" id="MobiDB-lite"/>
    </source>
</evidence>
<evidence type="ECO:0000313" key="2">
    <source>
        <dbReference type="EMBL" id="GHI88255.1"/>
    </source>
</evidence>
<organism evidence="2 3">
    <name type="scientific">Streptomyces xanthophaeus</name>
    <dbReference type="NCBI Taxonomy" id="67385"/>
    <lineage>
        <taxon>Bacteria</taxon>
        <taxon>Bacillati</taxon>
        <taxon>Actinomycetota</taxon>
        <taxon>Actinomycetes</taxon>
        <taxon>Kitasatosporales</taxon>
        <taxon>Streptomycetaceae</taxon>
        <taxon>Streptomyces</taxon>
    </lineage>
</organism>